<reference evidence="2" key="1">
    <citation type="submission" date="2020-08" db="EMBL/GenBank/DDBJ databases">
        <title>Multicomponent nature underlies the extraordinary mechanical properties of spider dragline silk.</title>
        <authorList>
            <person name="Kono N."/>
            <person name="Nakamura H."/>
            <person name="Mori M."/>
            <person name="Yoshida Y."/>
            <person name="Ohtoshi R."/>
            <person name="Malay A.D."/>
            <person name="Moran D.A.P."/>
            <person name="Tomita M."/>
            <person name="Numata K."/>
            <person name="Arakawa K."/>
        </authorList>
    </citation>
    <scope>NUCLEOTIDE SEQUENCE</scope>
</reference>
<dbReference type="EMBL" id="BMAW01034041">
    <property type="protein sequence ID" value="GFU33291.1"/>
    <property type="molecule type" value="Genomic_DNA"/>
</dbReference>
<accession>A0A8X6QRU7</accession>
<dbReference type="Proteomes" id="UP000887013">
    <property type="component" value="Unassembled WGS sequence"/>
</dbReference>
<protein>
    <submittedName>
        <fullName evidence="2">Uncharacterized protein</fullName>
    </submittedName>
</protein>
<feature type="non-terminal residue" evidence="2">
    <location>
        <position position="29"/>
    </location>
</feature>
<gene>
    <name evidence="2" type="ORF">NPIL_395891</name>
</gene>
<comment type="caution">
    <text evidence="2">The sequence shown here is derived from an EMBL/GenBank/DDBJ whole genome shotgun (WGS) entry which is preliminary data.</text>
</comment>
<sequence>MLHSAVEAKGGSPRDENDLHQSMAEFVEN</sequence>
<proteinExistence type="predicted"/>
<keyword evidence="3" id="KW-1185">Reference proteome</keyword>
<evidence type="ECO:0000313" key="2">
    <source>
        <dbReference type="EMBL" id="GFU33291.1"/>
    </source>
</evidence>
<name>A0A8X6QRU7_NEPPI</name>
<evidence type="ECO:0000313" key="3">
    <source>
        <dbReference type="Proteomes" id="UP000887013"/>
    </source>
</evidence>
<evidence type="ECO:0000256" key="1">
    <source>
        <dbReference type="SAM" id="MobiDB-lite"/>
    </source>
</evidence>
<organism evidence="2 3">
    <name type="scientific">Nephila pilipes</name>
    <name type="common">Giant wood spider</name>
    <name type="synonym">Nephila maculata</name>
    <dbReference type="NCBI Taxonomy" id="299642"/>
    <lineage>
        <taxon>Eukaryota</taxon>
        <taxon>Metazoa</taxon>
        <taxon>Ecdysozoa</taxon>
        <taxon>Arthropoda</taxon>
        <taxon>Chelicerata</taxon>
        <taxon>Arachnida</taxon>
        <taxon>Araneae</taxon>
        <taxon>Araneomorphae</taxon>
        <taxon>Entelegynae</taxon>
        <taxon>Araneoidea</taxon>
        <taxon>Nephilidae</taxon>
        <taxon>Nephila</taxon>
    </lineage>
</organism>
<feature type="region of interest" description="Disordered" evidence="1">
    <location>
        <begin position="1"/>
        <end position="29"/>
    </location>
</feature>
<dbReference type="AlphaFoldDB" id="A0A8X6QRU7"/>